<gene>
    <name evidence="1" type="ORF">PUN28_018363</name>
</gene>
<reference evidence="1 2" key="1">
    <citation type="submission" date="2023-03" db="EMBL/GenBank/DDBJ databases">
        <title>High recombination rates correlate with genetic variation in Cardiocondyla obscurior ants.</title>
        <authorList>
            <person name="Errbii M."/>
        </authorList>
    </citation>
    <scope>NUCLEOTIDE SEQUENCE [LARGE SCALE GENOMIC DNA]</scope>
    <source>
        <strain evidence="1">Alpha-2009</strain>
        <tissue evidence="1">Whole body</tissue>
    </source>
</reference>
<proteinExistence type="predicted"/>
<protein>
    <submittedName>
        <fullName evidence="1">Uncharacterized protein</fullName>
    </submittedName>
</protein>
<name>A0AAW2EIJ4_9HYME</name>
<dbReference type="Proteomes" id="UP001430953">
    <property type="component" value="Unassembled WGS sequence"/>
</dbReference>
<evidence type="ECO:0000313" key="2">
    <source>
        <dbReference type="Proteomes" id="UP001430953"/>
    </source>
</evidence>
<evidence type="ECO:0000313" key="1">
    <source>
        <dbReference type="EMBL" id="KAL0103007.1"/>
    </source>
</evidence>
<dbReference type="AlphaFoldDB" id="A0AAW2EIJ4"/>
<comment type="caution">
    <text evidence="1">The sequence shown here is derived from an EMBL/GenBank/DDBJ whole genome shotgun (WGS) entry which is preliminary data.</text>
</comment>
<sequence>MFAGVLGSIQARPPRAASRHINKAAHARTHSSYSRSLSQILHTFKDFLFDVTARVEKKSGLVAIIFKLFSLFKKSNIKISF</sequence>
<accession>A0AAW2EIJ4</accession>
<organism evidence="1 2">
    <name type="scientific">Cardiocondyla obscurior</name>
    <dbReference type="NCBI Taxonomy" id="286306"/>
    <lineage>
        <taxon>Eukaryota</taxon>
        <taxon>Metazoa</taxon>
        <taxon>Ecdysozoa</taxon>
        <taxon>Arthropoda</taxon>
        <taxon>Hexapoda</taxon>
        <taxon>Insecta</taxon>
        <taxon>Pterygota</taxon>
        <taxon>Neoptera</taxon>
        <taxon>Endopterygota</taxon>
        <taxon>Hymenoptera</taxon>
        <taxon>Apocrita</taxon>
        <taxon>Aculeata</taxon>
        <taxon>Formicoidea</taxon>
        <taxon>Formicidae</taxon>
        <taxon>Myrmicinae</taxon>
        <taxon>Cardiocondyla</taxon>
    </lineage>
</organism>
<dbReference type="EMBL" id="JADYXP020000022">
    <property type="protein sequence ID" value="KAL0103007.1"/>
    <property type="molecule type" value="Genomic_DNA"/>
</dbReference>
<keyword evidence="2" id="KW-1185">Reference proteome</keyword>